<feature type="compositionally biased region" description="Polar residues" evidence="2">
    <location>
        <begin position="75"/>
        <end position="85"/>
    </location>
</feature>
<reference evidence="3" key="1">
    <citation type="submission" date="2018-05" db="EMBL/GenBank/DDBJ databases">
        <title>Draft genome of Mucuna pruriens seed.</title>
        <authorList>
            <person name="Nnadi N.E."/>
            <person name="Vos R."/>
            <person name="Hasami M.H."/>
            <person name="Devisetty U.K."/>
            <person name="Aguiy J.C."/>
        </authorList>
    </citation>
    <scope>NUCLEOTIDE SEQUENCE [LARGE SCALE GENOMIC DNA]</scope>
    <source>
        <strain evidence="3">JCA_2017</strain>
    </source>
</reference>
<feature type="coiled-coil region" evidence="1">
    <location>
        <begin position="5"/>
        <end position="32"/>
    </location>
</feature>
<gene>
    <name evidence="3" type="ORF">CR513_14637</name>
</gene>
<name>A0A371HGP0_MUCPR</name>
<evidence type="ECO:0000313" key="4">
    <source>
        <dbReference type="Proteomes" id="UP000257109"/>
    </source>
</evidence>
<dbReference type="AlphaFoldDB" id="A0A371HGP0"/>
<evidence type="ECO:0000256" key="1">
    <source>
        <dbReference type="SAM" id="Coils"/>
    </source>
</evidence>
<dbReference type="Proteomes" id="UP000257109">
    <property type="component" value="Unassembled WGS sequence"/>
</dbReference>
<evidence type="ECO:0000313" key="3">
    <source>
        <dbReference type="EMBL" id="RDY01973.1"/>
    </source>
</evidence>
<dbReference type="Gene3D" id="1.20.5.170">
    <property type="match status" value="1"/>
</dbReference>
<organism evidence="3 4">
    <name type="scientific">Mucuna pruriens</name>
    <name type="common">Velvet bean</name>
    <name type="synonym">Dolichos pruriens</name>
    <dbReference type="NCBI Taxonomy" id="157652"/>
    <lineage>
        <taxon>Eukaryota</taxon>
        <taxon>Viridiplantae</taxon>
        <taxon>Streptophyta</taxon>
        <taxon>Embryophyta</taxon>
        <taxon>Tracheophyta</taxon>
        <taxon>Spermatophyta</taxon>
        <taxon>Magnoliopsida</taxon>
        <taxon>eudicotyledons</taxon>
        <taxon>Gunneridae</taxon>
        <taxon>Pentapetalae</taxon>
        <taxon>rosids</taxon>
        <taxon>fabids</taxon>
        <taxon>Fabales</taxon>
        <taxon>Fabaceae</taxon>
        <taxon>Papilionoideae</taxon>
        <taxon>50 kb inversion clade</taxon>
        <taxon>NPAAA clade</taxon>
        <taxon>indigoferoid/millettioid clade</taxon>
        <taxon>Phaseoleae</taxon>
        <taxon>Mucuna</taxon>
    </lineage>
</organism>
<protein>
    <submittedName>
        <fullName evidence="3">Uncharacterized protein</fullName>
    </submittedName>
</protein>
<accession>A0A371HGP0</accession>
<feature type="region of interest" description="Disordered" evidence="2">
    <location>
        <begin position="62"/>
        <end position="85"/>
    </location>
</feature>
<keyword evidence="4" id="KW-1185">Reference proteome</keyword>
<feature type="non-terminal residue" evidence="3">
    <location>
        <position position="1"/>
    </location>
</feature>
<evidence type="ECO:0000256" key="2">
    <source>
        <dbReference type="SAM" id="MobiDB-lite"/>
    </source>
</evidence>
<keyword evidence="1" id="KW-0175">Coiled coil</keyword>
<proteinExistence type="predicted"/>
<dbReference type="EMBL" id="QJKJ01002632">
    <property type="protein sequence ID" value="RDY01973.1"/>
    <property type="molecule type" value="Genomic_DNA"/>
</dbReference>
<comment type="caution">
    <text evidence="3">The sequence shown here is derived from an EMBL/GenBank/DDBJ whole genome shotgun (WGS) entry which is preliminary data.</text>
</comment>
<sequence length="85" mass="9434">MESKVEVLEQQNQDLKGEVSQLKEQMAQMFQILTQTSAIVTALANQNVAGYAQGGYNTGFMPHNVRDPPHGMLQGWNTKNPADEE</sequence>